<keyword evidence="2" id="KW-1185">Reference proteome</keyword>
<accession>A0AAF1K4X9</accession>
<protein>
    <submittedName>
        <fullName evidence="1">Uncharacterized protein</fullName>
    </submittedName>
</protein>
<dbReference type="EMBL" id="JAAEDH010000022">
    <property type="protein sequence ID" value="MBR0656778.1"/>
    <property type="molecule type" value="Genomic_DNA"/>
</dbReference>
<reference evidence="1" key="2">
    <citation type="journal article" date="2021" name="Syst. Appl. Microbiol.">
        <title>Roseomonas hellenica sp. nov., isolated from roots of wild-growing Alkanna tinctoria.</title>
        <authorList>
            <person name="Rat A."/>
            <person name="Naranjo H.D."/>
            <person name="Lebbe L."/>
            <person name="Cnockaert M."/>
            <person name="Krigas N."/>
            <person name="Grigoriadou K."/>
            <person name="Maloupa E."/>
            <person name="Willems A."/>
        </authorList>
    </citation>
    <scope>NUCLEOTIDE SEQUENCE</scope>
    <source>
        <strain evidence="1">LMG 28251</strain>
    </source>
</reference>
<dbReference type="RefSeq" id="WP_211875647.1">
    <property type="nucleotide sequence ID" value="NZ_JAAEDH010000022.1"/>
</dbReference>
<proteinExistence type="predicted"/>
<name>A0AAF1K4X9_9PROT</name>
<gene>
    <name evidence="1" type="ORF">GXW79_16990</name>
</gene>
<comment type="caution">
    <text evidence="1">The sequence shown here is derived from an EMBL/GenBank/DDBJ whole genome shotgun (WGS) entry which is preliminary data.</text>
</comment>
<reference evidence="1" key="1">
    <citation type="submission" date="2020-01" db="EMBL/GenBank/DDBJ databases">
        <authorList>
            <person name="Rat A."/>
        </authorList>
    </citation>
    <scope>NUCLEOTIDE SEQUENCE</scope>
    <source>
        <strain evidence="1">LMG 28251</strain>
    </source>
</reference>
<sequence length="377" mass="39696">MTIRGSVDSLSPEGASGWVFGAALRPLVVQAMLDGRVIGETLAEQDRPDLLAAGLGDGRCGFALDFHDAPIDPGLLPFVSIRPSGGDVELPRTNLTGFGEFFRTIHARHPGAGRQRSVFGGLWTDRTDARRLLAGRVATGATPAALQDALREFIGEGHLVLRGALDAGVTAAARIDRLGIGRPLDAAASGAARTLLEDLPGMVFTPATVQLLRAILDDNPTLHRVVPGIDPRQTGFEQPSAAESLPSPAECLLLVFALAEAPDAALRIDIVRGSHELPEFTAHGRSRWLAETPAGREPAGLELAREFGASIETIEVGARDIALLGPGMLHRLRAPAPGLLALRAWCLPARISPTRMLLPGHDGGVRVTHSSGATLVL</sequence>
<evidence type="ECO:0000313" key="1">
    <source>
        <dbReference type="EMBL" id="MBR0656778.1"/>
    </source>
</evidence>
<organism evidence="1 2">
    <name type="scientific">Plastoroseomonas arctica</name>
    <dbReference type="NCBI Taxonomy" id="1509237"/>
    <lineage>
        <taxon>Bacteria</taxon>
        <taxon>Pseudomonadati</taxon>
        <taxon>Pseudomonadota</taxon>
        <taxon>Alphaproteobacteria</taxon>
        <taxon>Acetobacterales</taxon>
        <taxon>Acetobacteraceae</taxon>
        <taxon>Plastoroseomonas</taxon>
    </lineage>
</organism>
<dbReference type="AlphaFoldDB" id="A0AAF1K4X9"/>
<dbReference type="Proteomes" id="UP001196068">
    <property type="component" value="Unassembled WGS sequence"/>
</dbReference>
<evidence type="ECO:0000313" key="2">
    <source>
        <dbReference type="Proteomes" id="UP001196068"/>
    </source>
</evidence>